<keyword evidence="1" id="KW-0547">Nucleotide-binding</keyword>
<feature type="transmembrane region" description="Helical" evidence="3">
    <location>
        <begin position="275"/>
        <end position="293"/>
    </location>
</feature>
<dbReference type="Gene3D" id="3.30.810.10">
    <property type="entry name" value="2-Layer Sandwich"/>
    <property type="match status" value="1"/>
</dbReference>
<name>A0AAD5MAM7_PYTIN</name>
<dbReference type="SMART" id="SM00330">
    <property type="entry name" value="PIPKc"/>
    <property type="match status" value="1"/>
</dbReference>
<accession>A0AAD5MAM7</accession>
<dbReference type="CDD" id="cd00139">
    <property type="entry name" value="PIPKc"/>
    <property type="match status" value="1"/>
</dbReference>
<evidence type="ECO:0000259" key="4">
    <source>
        <dbReference type="PROSITE" id="PS51455"/>
    </source>
</evidence>
<dbReference type="InterPro" id="IPR027483">
    <property type="entry name" value="PInositol-4-P-4/5-kinase_C_sf"/>
</dbReference>
<feature type="region of interest" description="Disordered" evidence="2">
    <location>
        <begin position="1"/>
        <end position="80"/>
    </location>
</feature>
<keyword evidence="3" id="KW-0472">Membrane</keyword>
<feature type="transmembrane region" description="Helical" evidence="3">
    <location>
        <begin position="368"/>
        <end position="388"/>
    </location>
</feature>
<reference evidence="5" key="1">
    <citation type="submission" date="2021-12" db="EMBL/GenBank/DDBJ databases">
        <title>Prjna785345.</title>
        <authorList>
            <person name="Rujirawat T."/>
            <person name="Krajaejun T."/>
        </authorList>
    </citation>
    <scope>NUCLEOTIDE SEQUENCE</scope>
    <source>
        <strain evidence="5">Pi057C3</strain>
    </source>
</reference>
<dbReference type="Gene3D" id="3.30.800.10">
    <property type="entry name" value="Phosphatidylinositol Phosphate Kinase II Beta"/>
    <property type="match status" value="1"/>
</dbReference>
<dbReference type="InterPro" id="IPR023610">
    <property type="entry name" value="PInositol-4/5-P-5/4-kinase"/>
</dbReference>
<evidence type="ECO:0000313" key="6">
    <source>
        <dbReference type="Proteomes" id="UP001209570"/>
    </source>
</evidence>
<keyword evidence="3" id="KW-0812">Transmembrane</keyword>
<dbReference type="PROSITE" id="PS51455">
    <property type="entry name" value="PIPK"/>
    <property type="match status" value="1"/>
</dbReference>
<gene>
    <name evidence="5" type="ORF">P43SY_000721</name>
</gene>
<dbReference type="PANTHER" id="PTHR23086">
    <property type="entry name" value="PHOSPHATIDYLINOSITOL-4-PHOSPHATE 5-KINASE"/>
    <property type="match status" value="1"/>
</dbReference>
<proteinExistence type="predicted"/>
<feature type="transmembrane region" description="Helical" evidence="3">
    <location>
        <begin position="134"/>
        <end position="153"/>
    </location>
</feature>
<keyword evidence="3" id="KW-1133">Transmembrane helix</keyword>
<feature type="compositionally biased region" description="Low complexity" evidence="2">
    <location>
        <begin position="799"/>
        <end position="809"/>
    </location>
</feature>
<dbReference type="Proteomes" id="UP001209570">
    <property type="component" value="Unassembled WGS sequence"/>
</dbReference>
<dbReference type="InterPro" id="IPR027484">
    <property type="entry name" value="PInositol-4-P-5-kinase_N"/>
</dbReference>
<dbReference type="GO" id="GO:0005524">
    <property type="term" value="F:ATP binding"/>
    <property type="evidence" value="ECO:0007669"/>
    <property type="project" value="UniProtKB-UniRule"/>
</dbReference>
<feature type="compositionally biased region" description="Polar residues" evidence="2">
    <location>
        <begin position="854"/>
        <end position="867"/>
    </location>
</feature>
<feature type="compositionally biased region" description="Polar residues" evidence="2">
    <location>
        <begin position="63"/>
        <end position="73"/>
    </location>
</feature>
<feature type="transmembrane region" description="Helical" evidence="3">
    <location>
        <begin position="196"/>
        <end position="214"/>
    </location>
</feature>
<feature type="region of interest" description="Disordered" evidence="2">
    <location>
        <begin position="485"/>
        <end position="551"/>
    </location>
</feature>
<keyword evidence="1" id="KW-0418">Kinase</keyword>
<comment type="caution">
    <text evidence="5">The sequence shown here is derived from an EMBL/GenBank/DDBJ whole genome shotgun (WGS) entry which is preliminary data.</text>
</comment>
<keyword evidence="6" id="KW-1185">Reference proteome</keyword>
<dbReference type="PANTHER" id="PTHR23086:SF8">
    <property type="entry name" value="PHOSPHATIDYLINOSITOL 5-PHOSPHATE 4-KINASE, ISOFORM A"/>
    <property type="match status" value="1"/>
</dbReference>
<dbReference type="AlphaFoldDB" id="A0AAD5MAM7"/>
<dbReference type="Gene3D" id="1.20.1070.10">
    <property type="entry name" value="Rhodopsin 7-helix transmembrane proteins"/>
    <property type="match status" value="1"/>
</dbReference>
<keyword evidence="1" id="KW-0808">Transferase</keyword>
<dbReference type="GO" id="GO:0016308">
    <property type="term" value="F:1-phosphatidylinositol-4-phosphate 5-kinase activity"/>
    <property type="evidence" value="ECO:0007669"/>
    <property type="project" value="TreeGrafter"/>
</dbReference>
<dbReference type="Pfam" id="PF01504">
    <property type="entry name" value="PIP5K"/>
    <property type="match status" value="1"/>
</dbReference>
<dbReference type="InterPro" id="IPR002498">
    <property type="entry name" value="PInositol-4-P-4/5-kinase_core"/>
</dbReference>
<feature type="compositionally biased region" description="Polar residues" evidence="2">
    <location>
        <begin position="485"/>
        <end position="498"/>
    </location>
</feature>
<evidence type="ECO:0000256" key="2">
    <source>
        <dbReference type="SAM" id="MobiDB-lite"/>
    </source>
</evidence>
<feature type="compositionally biased region" description="Low complexity" evidence="2">
    <location>
        <begin position="28"/>
        <end position="47"/>
    </location>
</feature>
<feature type="region of interest" description="Disordered" evidence="2">
    <location>
        <begin position="785"/>
        <end position="809"/>
    </location>
</feature>
<evidence type="ECO:0000313" key="5">
    <source>
        <dbReference type="EMBL" id="KAJ0408825.1"/>
    </source>
</evidence>
<feature type="compositionally biased region" description="Basic and acidic residues" evidence="2">
    <location>
        <begin position="895"/>
        <end position="904"/>
    </location>
</feature>
<feature type="transmembrane region" description="Helical" evidence="3">
    <location>
        <begin position="234"/>
        <end position="255"/>
    </location>
</feature>
<keyword evidence="1" id="KW-0067">ATP-binding</keyword>
<sequence>MMMMAPSSPTGSVDNAPPLSPLAEDDAASFASSSRPSRSRPPSGTSSLARSQLGADPARASVQRHSSMFSRMSSGAERGNGLRDTLFSKRAADPLDEAVHDEFSLTVIDESGDMPDPVAEILVPRTARWSAADAYVLSLGVVVVGATLAATLWTERLDGYAIDPGLVLGSFQTVVLGTVVFVTYHGVQSFQMHPNPLIVFKCVVDMLLGLRFLLDPFLLDAGVYTAGDRLSCSWLSGLTQCLLFASDCWYFALIVDLYRSLTNPFTSVQANRRTFALAVSFSALASGAVTVAVDAYHGFADGNYCWTHRGDAKERDFWKINVASWVLFYNWMIAFYLAGIAVLVLGVRRLRSGLRLTLETRREMLRNGAISIMSYTAYWTLAFFWYAVSFSARTNFDADGHMRPSPVFRAYTYTLAGRGVVDFFVWFMINPPSRLRAEWLRFSGESVDTKFSAQLNTALQRELILYTIEGMTAAVQLADDEFAQQHEQTQLQAKTPSPNGGERSSGDGDKNRKFSILTVPGDSQRDGRDTQTPPPITTTTVPEAKRKARASGQQSVRFTSYKAAVFAELRHACGVSTDAFLQSFASSTKPTISEGASGAFLFFSGDKRFIVKSMAEGECRFLNVLAESYVDYLIRHPNSLITKFFGCFKITLYGKRFYFVVMENLFDVMERGVPIHHRFDIKGSWVNRSYSRPRRGAKVKCRHCSMTFRYGARKSTIQCPNVVGPHEPNVVLKDNDLRTRMRIGGDAGRELYEQLRADSLFLRDQGIMDYSLLLGVTNLEFWVDPPGDDDPQSPHPRRNTATSSAAAMARSGALMRDTTLSLADPSESALEGASVTGSESDGTRSSRSSRSSRHTAYSQRSESSSTRRAVATPSVRSMAPSTLSLQASDREDDGAEKIVEPPPRRSIRKSERVLGPGYYYIGIIDILQQWTTKKKLERFWKVSVQRADADGLSAIDPVAYQARFEDKLREIIAIPKEYERELRKLRRTRMLQPQTAAAAAAGATGAMTLAELEHAVVVNVDGAIERSSVSLPTTDDDADFDDLDIEQCTLNPEPILMTTSSATSATIRDSVRRVSSFGGRSSSVSGPVMLGATSAATHLSHRSNAV</sequence>
<evidence type="ECO:0000256" key="3">
    <source>
        <dbReference type="SAM" id="Phobius"/>
    </source>
</evidence>
<protein>
    <recommendedName>
        <fullName evidence="4">PIPK domain-containing protein</fullName>
    </recommendedName>
</protein>
<dbReference type="EMBL" id="JAKCXM010000008">
    <property type="protein sequence ID" value="KAJ0408825.1"/>
    <property type="molecule type" value="Genomic_DNA"/>
</dbReference>
<organism evidence="5 6">
    <name type="scientific">Pythium insidiosum</name>
    <name type="common">Pythiosis disease agent</name>
    <dbReference type="NCBI Taxonomy" id="114742"/>
    <lineage>
        <taxon>Eukaryota</taxon>
        <taxon>Sar</taxon>
        <taxon>Stramenopiles</taxon>
        <taxon>Oomycota</taxon>
        <taxon>Peronosporomycetes</taxon>
        <taxon>Pythiales</taxon>
        <taxon>Pythiaceae</taxon>
        <taxon>Pythium</taxon>
    </lineage>
</organism>
<dbReference type="GO" id="GO:0005886">
    <property type="term" value="C:plasma membrane"/>
    <property type="evidence" value="ECO:0007669"/>
    <property type="project" value="TreeGrafter"/>
</dbReference>
<dbReference type="GO" id="GO:0046854">
    <property type="term" value="P:phosphatidylinositol phosphate biosynthetic process"/>
    <property type="evidence" value="ECO:0007669"/>
    <property type="project" value="TreeGrafter"/>
</dbReference>
<evidence type="ECO:0000256" key="1">
    <source>
        <dbReference type="PROSITE-ProRule" id="PRU00781"/>
    </source>
</evidence>
<dbReference type="SUPFAM" id="SSF56104">
    <property type="entry name" value="SAICAR synthase-like"/>
    <property type="match status" value="1"/>
</dbReference>
<feature type="region of interest" description="Disordered" evidence="2">
    <location>
        <begin position="823"/>
        <end position="904"/>
    </location>
</feature>
<feature type="transmembrane region" description="Helical" evidence="3">
    <location>
        <begin position="328"/>
        <end position="347"/>
    </location>
</feature>
<feature type="domain" description="PIPK" evidence="4">
    <location>
        <begin position="494"/>
        <end position="972"/>
    </location>
</feature>
<feature type="transmembrane region" description="Helical" evidence="3">
    <location>
        <begin position="165"/>
        <end position="184"/>
    </location>
</feature>